<comment type="caution">
    <text evidence="1">The sequence shown here is derived from an EMBL/GenBank/DDBJ whole genome shotgun (WGS) entry which is preliminary data.</text>
</comment>
<name>A0A2D3WFB4_9BACT</name>
<protein>
    <submittedName>
        <fullName evidence="1">Uncharacterized protein</fullName>
    </submittedName>
</protein>
<evidence type="ECO:0000313" key="1">
    <source>
        <dbReference type="EMBL" id="DAB36956.1"/>
    </source>
</evidence>
<accession>A0A2D3WFB4</accession>
<reference evidence="1 2" key="1">
    <citation type="journal article" date="2017" name="Front. Microbiol.">
        <title>Comparative Genomic Analysis of the Class Epsilonproteobacteria and Proposed Reclassification to Epsilonbacteraeota (phyl. nov.).</title>
        <authorList>
            <person name="Waite D.W."/>
            <person name="Vanwonterghem I."/>
            <person name="Rinke C."/>
            <person name="Parks D.H."/>
            <person name="Zhang Y."/>
            <person name="Takai K."/>
            <person name="Sievert S.M."/>
            <person name="Simon J."/>
            <person name="Campbell B.J."/>
            <person name="Hanson T.E."/>
            <person name="Woyke T."/>
            <person name="Klotz M.G."/>
            <person name="Hugenholtz P."/>
        </authorList>
    </citation>
    <scope>NUCLEOTIDE SEQUENCE [LARGE SCALE GENOMIC DNA]</scope>
    <source>
        <strain evidence="1">UBA11420</strain>
    </source>
</reference>
<dbReference type="AlphaFoldDB" id="A0A2D3WFB4"/>
<gene>
    <name evidence="1" type="ORF">CFH80_02115</name>
</gene>
<dbReference type="STRING" id="366522.GCA_001548055_02439"/>
<proteinExistence type="predicted"/>
<dbReference type="Proteomes" id="UP000231638">
    <property type="component" value="Unassembled WGS sequence"/>
</dbReference>
<organism evidence="1 2">
    <name type="scientific">Sulfurospirillum cavolei</name>
    <dbReference type="NCBI Taxonomy" id="366522"/>
    <lineage>
        <taxon>Bacteria</taxon>
        <taxon>Pseudomonadati</taxon>
        <taxon>Campylobacterota</taxon>
        <taxon>Epsilonproteobacteria</taxon>
        <taxon>Campylobacterales</taxon>
        <taxon>Sulfurospirillaceae</taxon>
        <taxon>Sulfurospirillum</taxon>
    </lineage>
</organism>
<sequence length="130" mass="15027">MARTFCILIALGTQALFSGDLFWFSYKIATSNGLVVYEEKNIAPVMVPYDGQSTLLCTIPLLFDTTLSKEAFLRKHFDTILPCFYRLSTHMLSLNERNLKHQQDRIELIIEPVRFTVDFKDEFATINVVR</sequence>
<evidence type="ECO:0000313" key="2">
    <source>
        <dbReference type="Proteomes" id="UP000231638"/>
    </source>
</evidence>
<dbReference type="EMBL" id="DLUG01000060">
    <property type="protein sequence ID" value="DAB36956.1"/>
    <property type="molecule type" value="Genomic_DNA"/>
</dbReference>